<keyword evidence="3" id="KW-0274">FAD</keyword>
<dbReference type="Pfam" id="PF00890">
    <property type="entry name" value="FAD_binding_2"/>
    <property type="match status" value="1"/>
</dbReference>
<feature type="domain" description="FAD-dependent oxidoreductase 2 FAD-binding" evidence="5">
    <location>
        <begin position="6"/>
        <end position="480"/>
    </location>
</feature>
<evidence type="ECO:0000256" key="4">
    <source>
        <dbReference type="ARBA" id="ARBA00023002"/>
    </source>
</evidence>
<dbReference type="SUPFAM" id="SSF51905">
    <property type="entry name" value="FAD/NAD(P)-binding domain"/>
    <property type="match status" value="1"/>
</dbReference>
<protein>
    <submittedName>
        <fullName evidence="6">FAD-dependent tricarballylate dehydrogenase TcuA</fullName>
    </submittedName>
</protein>
<dbReference type="Proteomes" id="UP001564626">
    <property type="component" value="Unassembled WGS sequence"/>
</dbReference>
<evidence type="ECO:0000259" key="5">
    <source>
        <dbReference type="Pfam" id="PF00890"/>
    </source>
</evidence>
<dbReference type="PRINTS" id="PR00411">
    <property type="entry name" value="PNDRDTASEI"/>
</dbReference>
<dbReference type="InterPro" id="IPR036188">
    <property type="entry name" value="FAD/NAD-bd_sf"/>
</dbReference>
<dbReference type="InterPro" id="IPR003953">
    <property type="entry name" value="FAD-dep_OxRdtase_2_FAD-bd"/>
</dbReference>
<dbReference type="PANTHER" id="PTHR43400:SF7">
    <property type="entry name" value="FAD-DEPENDENT OXIDOREDUCTASE 2 FAD BINDING DOMAIN-CONTAINING PROTEIN"/>
    <property type="match status" value="1"/>
</dbReference>
<dbReference type="RefSeq" id="WP_345362055.1">
    <property type="nucleotide sequence ID" value="NZ_BAABII010000006.1"/>
</dbReference>
<dbReference type="InterPro" id="IPR050315">
    <property type="entry name" value="FAD-oxidoreductase_2"/>
</dbReference>
<proteinExistence type="predicted"/>
<dbReference type="PANTHER" id="PTHR43400">
    <property type="entry name" value="FUMARATE REDUCTASE"/>
    <property type="match status" value="1"/>
</dbReference>
<evidence type="ECO:0000313" key="7">
    <source>
        <dbReference type="Proteomes" id="UP001564626"/>
    </source>
</evidence>
<comment type="cofactor">
    <cofactor evidence="1">
        <name>FAD</name>
        <dbReference type="ChEBI" id="CHEBI:57692"/>
    </cofactor>
</comment>
<evidence type="ECO:0000256" key="2">
    <source>
        <dbReference type="ARBA" id="ARBA00022630"/>
    </source>
</evidence>
<reference evidence="6 7" key="1">
    <citation type="submission" date="2024-08" db="EMBL/GenBank/DDBJ databases">
        <title>Genome mining of Saccharopolyspora cebuensis PGLac3 from Nigerian medicinal plant.</title>
        <authorList>
            <person name="Ezeobiora C.E."/>
            <person name="Igbokwe N.H."/>
            <person name="Amin D.H."/>
            <person name="Mendie U.E."/>
        </authorList>
    </citation>
    <scope>NUCLEOTIDE SEQUENCE [LARGE SCALE GENOMIC DNA]</scope>
    <source>
        <strain evidence="6 7">PGLac3</strain>
    </source>
</reference>
<keyword evidence="4" id="KW-0560">Oxidoreductase</keyword>
<dbReference type="EMBL" id="JBGEHV010000005">
    <property type="protein sequence ID" value="MEY8038624.1"/>
    <property type="molecule type" value="Genomic_DNA"/>
</dbReference>
<evidence type="ECO:0000256" key="1">
    <source>
        <dbReference type="ARBA" id="ARBA00001974"/>
    </source>
</evidence>
<accession>A0ABV4CCW7</accession>
<gene>
    <name evidence="6" type="primary">tcuA</name>
    <name evidence="6" type="ORF">AB8O55_04385</name>
</gene>
<dbReference type="Gene3D" id="3.90.700.10">
    <property type="entry name" value="Succinate dehydrogenase/fumarate reductase flavoprotein, catalytic domain"/>
    <property type="match status" value="1"/>
</dbReference>
<dbReference type="Gene3D" id="3.50.50.60">
    <property type="entry name" value="FAD/NAD(P)-binding domain"/>
    <property type="match status" value="1"/>
</dbReference>
<dbReference type="NCBIfam" id="NF006130">
    <property type="entry name" value="PRK08274.1"/>
    <property type="match status" value="1"/>
</dbReference>
<name>A0ABV4CCW7_9PSEU</name>
<keyword evidence="7" id="KW-1185">Reference proteome</keyword>
<dbReference type="SUPFAM" id="SSF56425">
    <property type="entry name" value="Succinate dehydrogenase/fumarate reductase flavoprotein, catalytic domain"/>
    <property type="match status" value="1"/>
</dbReference>
<evidence type="ECO:0000313" key="6">
    <source>
        <dbReference type="EMBL" id="MEY8038624.1"/>
    </source>
</evidence>
<keyword evidence="2" id="KW-0285">Flavoprotein</keyword>
<organism evidence="6 7">
    <name type="scientific">Saccharopolyspora cebuensis</name>
    <dbReference type="NCBI Taxonomy" id="418759"/>
    <lineage>
        <taxon>Bacteria</taxon>
        <taxon>Bacillati</taxon>
        <taxon>Actinomycetota</taxon>
        <taxon>Actinomycetes</taxon>
        <taxon>Pseudonocardiales</taxon>
        <taxon>Pseudonocardiaceae</taxon>
        <taxon>Saccharopolyspora</taxon>
    </lineage>
</organism>
<sequence>MGERVDVVVVGGGNAGFCAAHAAAEQGARVLVLEKAPAAEAGGNSYYTAGAFRFALDGLDDIADLLDDETTRQRLADTELPPYPREAFAADMHRVTEGRCDPVLTDVLVSRSASAVRWLADKGIRWRLMYERQAYVSGDAWVFFGGLYVGTVDGGKGLIAQHAAAAERAGIEVRCGAEVVALHLNAEGDAEGNADGRGVSYRDAAGAEHRVSAGAVVLAAGGFEADPARRAEHLGVGWEHAYVRGTGTNTGEVLDLALAAGAAPHGDWGSCHSTAWDAGADPVRGDRELTNQLTRQSYPIGIVVNRDGQRFLDEGADFRNYTYAKYGREILRQPGGRGFQLFDARTRPLLRTEEYDSRPISETTADTLDELAARAGIDADGLRRTVAEFNAAIVDVPFDPAVKDGRAARVDPPKSNWAQPLDTPPYYAYAVGCGITFTFGGLHVDPAARVLDTAGAPIDGLYAAGELVGGLFSGNYPGGSGLTSGAVFGRLAGRHAAGASPED</sequence>
<dbReference type="InterPro" id="IPR027477">
    <property type="entry name" value="Succ_DH/fumarate_Rdtase_cat_sf"/>
</dbReference>
<evidence type="ECO:0000256" key="3">
    <source>
        <dbReference type="ARBA" id="ARBA00022827"/>
    </source>
</evidence>
<comment type="caution">
    <text evidence="6">The sequence shown here is derived from an EMBL/GenBank/DDBJ whole genome shotgun (WGS) entry which is preliminary data.</text>
</comment>